<organism evidence="1 2">
    <name type="scientific">Gnathostoma spinigerum</name>
    <dbReference type="NCBI Taxonomy" id="75299"/>
    <lineage>
        <taxon>Eukaryota</taxon>
        <taxon>Metazoa</taxon>
        <taxon>Ecdysozoa</taxon>
        <taxon>Nematoda</taxon>
        <taxon>Chromadorea</taxon>
        <taxon>Rhabditida</taxon>
        <taxon>Spirurina</taxon>
        <taxon>Gnathostomatomorpha</taxon>
        <taxon>Gnathostomatoidea</taxon>
        <taxon>Gnathostomatidae</taxon>
        <taxon>Gnathostoma</taxon>
    </lineage>
</organism>
<dbReference type="AlphaFoldDB" id="A0ABD6E548"/>
<proteinExistence type="predicted"/>
<dbReference type="InterPro" id="IPR036610">
    <property type="entry name" value="PEBP-like_sf"/>
</dbReference>
<evidence type="ECO:0000313" key="2">
    <source>
        <dbReference type="Proteomes" id="UP001608902"/>
    </source>
</evidence>
<dbReference type="InterPro" id="IPR035810">
    <property type="entry name" value="PEBP_euk"/>
</dbReference>
<dbReference type="Gene3D" id="3.90.280.10">
    <property type="entry name" value="PEBP-like"/>
    <property type="match status" value="1"/>
</dbReference>
<sequence>MVNMDGDPYKASGGEIVHWIVSNVADGQPVNSGSQNIPYLQVLPFRGTGYHRIAFVLFRHKQPCDLLSYSLKKLDLESRQFCMRRFYKENEEVLTPSSISFFQASWDMSVNNAIHNLGLEVPIYEYEYSRPLKMKQKEFPNKPMPFDLYLDQFRDPKEVDEEILKKRLSLSTVKEPAKQPKYPDIWYVENKRRLPYWMHSRLIRENSGEGRYYGLWNNPIDR</sequence>
<name>A0ABD6E548_9BILA</name>
<dbReference type="PANTHER" id="PTHR11362">
    <property type="entry name" value="PHOSPHATIDYLETHANOLAMINE-BINDING PROTEIN"/>
    <property type="match status" value="1"/>
</dbReference>
<evidence type="ECO:0000313" key="1">
    <source>
        <dbReference type="EMBL" id="MFH4975128.1"/>
    </source>
</evidence>
<evidence type="ECO:0008006" key="3">
    <source>
        <dbReference type="Google" id="ProtNLM"/>
    </source>
</evidence>
<dbReference type="Proteomes" id="UP001608902">
    <property type="component" value="Unassembled WGS sequence"/>
</dbReference>
<protein>
    <recommendedName>
        <fullName evidence="3">39S ribosomal protein L38, mitochondrial</fullName>
    </recommendedName>
</protein>
<accession>A0ABD6E548</accession>
<comment type="caution">
    <text evidence="1">The sequence shown here is derived from an EMBL/GenBank/DDBJ whole genome shotgun (WGS) entry which is preliminary data.</text>
</comment>
<reference evidence="1 2" key="1">
    <citation type="submission" date="2024-08" db="EMBL/GenBank/DDBJ databases">
        <title>Gnathostoma spinigerum genome.</title>
        <authorList>
            <person name="Gonzalez-Bertolin B."/>
            <person name="Monzon S."/>
            <person name="Zaballos A."/>
            <person name="Jimenez P."/>
            <person name="Dekumyoy P."/>
            <person name="Varona S."/>
            <person name="Cuesta I."/>
            <person name="Sumanam S."/>
            <person name="Adisakwattana P."/>
            <person name="Gasser R.B."/>
            <person name="Hernandez-Gonzalez A."/>
            <person name="Young N.D."/>
            <person name="Perteguer M.J."/>
        </authorList>
    </citation>
    <scope>NUCLEOTIDE SEQUENCE [LARGE SCALE GENOMIC DNA]</scope>
    <source>
        <strain evidence="1">AL3</strain>
        <tissue evidence="1">Liver</tissue>
    </source>
</reference>
<dbReference type="PANTHER" id="PTHR11362:SF133">
    <property type="entry name" value="LARGE RIBOSOMAL SUBUNIT PROTEIN ML38"/>
    <property type="match status" value="1"/>
</dbReference>
<dbReference type="EMBL" id="JBGFUD010000730">
    <property type="protein sequence ID" value="MFH4975128.1"/>
    <property type="molecule type" value="Genomic_DNA"/>
</dbReference>
<dbReference type="SUPFAM" id="SSF49777">
    <property type="entry name" value="PEBP-like"/>
    <property type="match status" value="1"/>
</dbReference>
<keyword evidence="2" id="KW-1185">Reference proteome</keyword>
<gene>
    <name evidence="1" type="ORF">AB6A40_001837</name>
</gene>